<proteinExistence type="predicted"/>
<comment type="caution">
    <text evidence="1">The sequence shown here is derived from an EMBL/GenBank/DDBJ whole genome shotgun (WGS) entry which is preliminary data.</text>
</comment>
<reference evidence="1 2" key="1">
    <citation type="submission" date="2021-03" db="EMBL/GenBank/DDBJ databases">
        <title>Genomic Encyclopedia of Type Strains, Phase IV (KMG-IV): sequencing the most valuable type-strain genomes for metagenomic binning, comparative biology and taxonomic classification.</title>
        <authorList>
            <person name="Goeker M."/>
        </authorList>
    </citation>
    <scope>NUCLEOTIDE SEQUENCE [LARGE SCALE GENOMIC DNA]</scope>
    <source>
        <strain evidence="1 2">DSM 25790</strain>
    </source>
</reference>
<dbReference type="Proteomes" id="UP001519294">
    <property type="component" value="Unassembled WGS sequence"/>
</dbReference>
<sequence length="45" mass="5586">MFQFGEWAAESIKQALLIRYVHHIEELYLMLRIIFIYYHRDVEKA</sequence>
<evidence type="ECO:0000313" key="1">
    <source>
        <dbReference type="EMBL" id="MBP2257969.1"/>
    </source>
</evidence>
<dbReference type="EMBL" id="JAGIKX010000017">
    <property type="protein sequence ID" value="MBP2257969.1"/>
    <property type="molecule type" value="Genomic_DNA"/>
</dbReference>
<accession>A0ABS4S907</accession>
<name>A0ABS4S907_9BACI</name>
<evidence type="ECO:0000313" key="2">
    <source>
        <dbReference type="Proteomes" id="UP001519294"/>
    </source>
</evidence>
<protein>
    <submittedName>
        <fullName evidence="1">Uncharacterized protein</fullName>
    </submittedName>
</protein>
<organism evidence="1 2">
    <name type="scientific">Virgibacillus alimentarius</name>
    <dbReference type="NCBI Taxonomy" id="698769"/>
    <lineage>
        <taxon>Bacteria</taxon>
        <taxon>Bacillati</taxon>
        <taxon>Bacillota</taxon>
        <taxon>Bacilli</taxon>
        <taxon>Bacillales</taxon>
        <taxon>Bacillaceae</taxon>
        <taxon>Virgibacillus</taxon>
    </lineage>
</organism>
<gene>
    <name evidence="1" type="ORF">J2Z81_001939</name>
</gene>
<keyword evidence="2" id="KW-1185">Reference proteome</keyword>